<dbReference type="InterPro" id="IPR036097">
    <property type="entry name" value="HisK_dim/P_sf"/>
</dbReference>
<dbReference type="SMART" id="SM00387">
    <property type="entry name" value="HATPase_c"/>
    <property type="match status" value="1"/>
</dbReference>
<dbReference type="SMART" id="SM00388">
    <property type="entry name" value="HisKA"/>
    <property type="match status" value="1"/>
</dbReference>
<keyword evidence="8" id="KW-0902">Two-component regulatory system</keyword>
<keyword evidence="13" id="KW-1185">Reference proteome</keyword>
<dbReference type="SUPFAM" id="SSF47384">
    <property type="entry name" value="Homodimeric domain of signal transducing histidine kinase"/>
    <property type="match status" value="1"/>
</dbReference>
<dbReference type="EMBL" id="CP071090">
    <property type="protein sequence ID" value="QSQ22327.1"/>
    <property type="molecule type" value="Genomic_DNA"/>
</dbReference>
<keyword evidence="4" id="KW-0808">Transferase</keyword>
<keyword evidence="6 12" id="KW-0418">Kinase</keyword>
<dbReference type="CDD" id="cd00082">
    <property type="entry name" value="HisKA"/>
    <property type="match status" value="1"/>
</dbReference>
<dbReference type="PANTHER" id="PTHR43065:SF10">
    <property type="entry name" value="PEROXIDE STRESS-ACTIVATED HISTIDINE KINASE MAK3"/>
    <property type="match status" value="1"/>
</dbReference>
<dbReference type="InterPro" id="IPR005467">
    <property type="entry name" value="His_kinase_dom"/>
</dbReference>
<keyword evidence="3" id="KW-0597">Phosphoprotein</keyword>
<dbReference type="Pfam" id="PF00512">
    <property type="entry name" value="HisKA"/>
    <property type="match status" value="1"/>
</dbReference>
<name>A0ABX7NXX1_9BACT</name>
<evidence type="ECO:0000256" key="6">
    <source>
        <dbReference type="ARBA" id="ARBA00022777"/>
    </source>
</evidence>
<dbReference type="PRINTS" id="PR00344">
    <property type="entry name" value="BCTRLSENSOR"/>
</dbReference>
<dbReference type="GO" id="GO:0016301">
    <property type="term" value="F:kinase activity"/>
    <property type="evidence" value="ECO:0007669"/>
    <property type="project" value="UniProtKB-KW"/>
</dbReference>
<keyword evidence="5" id="KW-0547">Nucleotide-binding</keyword>
<evidence type="ECO:0000256" key="2">
    <source>
        <dbReference type="ARBA" id="ARBA00012438"/>
    </source>
</evidence>
<evidence type="ECO:0000256" key="10">
    <source>
        <dbReference type="SAM" id="Phobius"/>
    </source>
</evidence>
<evidence type="ECO:0000256" key="5">
    <source>
        <dbReference type="ARBA" id="ARBA00022741"/>
    </source>
</evidence>
<evidence type="ECO:0000256" key="3">
    <source>
        <dbReference type="ARBA" id="ARBA00022553"/>
    </source>
</evidence>
<protein>
    <recommendedName>
        <fullName evidence="2">histidine kinase</fullName>
        <ecNumber evidence="2">2.7.13.3</ecNumber>
    </recommendedName>
</protein>
<evidence type="ECO:0000256" key="9">
    <source>
        <dbReference type="SAM" id="Coils"/>
    </source>
</evidence>
<dbReference type="SUPFAM" id="SSF55874">
    <property type="entry name" value="ATPase domain of HSP90 chaperone/DNA topoisomerase II/histidine kinase"/>
    <property type="match status" value="1"/>
</dbReference>
<dbReference type="PANTHER" id="PTHR43065">
    <property type="entry name" value="SENSOR HISTIDINE KINASE"/>
    <property type="match status" value="1"/>
</dbReference>
<evidence type="ECO:0000313" key="12">
    <source>
        <dbReference type="EMBL" id="QSQ22327.1"/>
    </source>
</evidence>
<feature type="transmembrane region" description="Helical" evidence="10">
    <location>
        <begin position="92"/>
        <end position="109"/>
    </location>
</feature>
<dbReference type="InterPro" id="IPR036890">
    <property type="entry name" value="HATPase_C_sf"/>
</dbReference>
<comment type="catalytic activity">
    <reaction evidence="1">
        <text>ATP + protein L-histidine = ADP + protein N-phospho-L-histidine.</text>
        <dbReference type="EC" id="2.7.13.3"/>
    </reaction>
</comment>
<gene>
    <name evidence="12" type="ORF">JY651_45620</name>
</gene>
<accession>A0ABX7NXX1</accession>
<dbReference type="CDD" id="cd00075">
    <property type="entry name" value="HATPase"/>
    <property type="match status" value="1"/>
</dbReference>
<dbReference type="Proteomes" id="UP000662747">
    <property type="component" value="Chromosome"/>
</dbReference>
<dbReference type="InterPro" id="IPR003594">
    <property type="entry name" value="HATPase_dom"/>
</dbReference>
<keyword evidence="10" id="KW-0472">Membrane</keyword>
<feature type="domain" description="Histidine kinase" evidence="11">
    <location>
        <begin position="246"/>
        <end position="459"/>
    </location>
</feature>
<keyword evidence="10" id="KW-1133">Transmembrane helix</keyword>
<keyword evidence="10" id="KW-0812">Transmembrane</keyword>
<evidence type="ECO:0000256" key="8">
    <source>
        <dbReference type="ARBA" id="ARBA00023012"/>
    </source>
</evidence>
<feature type="transmembrane region" description="Helical" evidence="10">
    <location>
        <begin position="62"/>
        <end position="80"/>
    </location>
</feature>
<evidence type="ECO:0000256" key="1">
    <source>
        <dbReference type="ARBA" id="ARBA00000085"/>
    </source>
</evidence>
<organism evidence="12 13">
    <name type="scientific">Pyxidicoccus parkwayensis</name>
    <dbReference type="NCBI Taxonomy" id="2813578"/>
    <lineage>
        <taxon>Bacteria</taxon>
        <taxon>Pseudomonadati</taxon>
        <taxon>Myxococcota</taxon>
        <taxon>Myxococcia</taxon>
        <taxon>Myxococcales</taxon>
        <taxon>Cystobacterineae</taxon>
        <taxon>Myxococcaceae</taxon>
        <taxon>Pyxidicoccus</taxon>
    </lineage>
</organism>
<dbReference type="PROSITE" id="PS50109">
    <property type="entry name" value="HIS_KIN"/>
    <property type="match status" value="1"/>
</dbReference>
<keyword evidence="9" id="KW-0175">Coiled coil</keyword>
<dbReference type="Pfam" id="PF02518">
    <property type="entry name" value="HATPase_c"/>
    <property type="match status" value="1"/>
</dbReference>
<dbReference type="Gene3D" id="3.30.565.10">
    <property type="entry name" value="Histidine kinase-like ATPase, C-terminal domain"/>
    <property type="match status" value="1"/>
</dbReference>
<feature type="coiled-coil region" evidence="9">
    <location>
        <begin position="210"/>
        <end position="237"/>
    </location>
</feature>
<sequence>MHMSALALQERTARLHAAQLQSSRRRVDALFAWLMGVQWMCGVGATFVFAPHAWEQPQRPDVQVALIAGTALSLLVVALARWRPGSVLSRQGMAVAQMLWSALLIHLTGGRLDTHFHVFASLALLAFYRDAWVLLSASVTTLLDPVARSFGWPPPVHGAMDPEWWRVLEQAVWLLVMNAVFLAACHLFQREAWETAERQAESEVAHEQKLQVQQRALLRVEQELRELQQQHARSEKLATVGQMAASISHELRNPLAAARTALSCVLLRVAKLQDSLSDSRILHYLDVTERELAVCARIISDVLDFARERPLQLAPCALHPLVDEVLGVVPRRAGVRLVNAVPESLPVPTLDREMLRMVLVNLVQNGMEAVVPGNGGTVRIHAEGGAEAPWRIRVVDDGPGIPAEMLPRIFEPLFTTKTQGSGLGLAIVSALVHKHGGVLSVRSEVGQGTEFLIELPAAVLVQSA</sequence>
<dbReference type="Gene3D" id="1.10.287.130">
    <property type="match status" value="1"/>
</dbReference>
<dbReference type="InterPro" id="IPR003661">
    <property type="entry name" value="HisK_dim/P_dom"/>
</dbReference>
<evidence type="ECO:0000256" key="7">
    <source>
        <dbReference type="ARBA" id="ARBA00022840"/>
    </source>
</evidence>
<evidence type="ECO:0000256" key="4">
    <source>
        <dbReference type="ARBA" id="ARBA00022679"/>
    </source>
</evidence>
<feature type="transmembrane region" description="Helical" evidence="10">
    <location>
        <begin position="30"/>
        <end position="50"/>
    </location>
</feature>
<proteinExistence type="predicted"/>
<reference evidence="12 13" key="1">
    <citation type="submission" date="2021-02" db="EMBL/GenBank/DDBJ databases">
        <title>De Novo genome assembly of isolated myxobacteria.</title>
        <authorList>
            <person name="Stevens D.C."/>
        </authorList>
    </citation>
    <scope>NUCLEOTIDE SEQUENCE [LARGE SCALE GENOMIC DNA]</scope>
    <source>
        <strain evidence="13">SCPEA02</strain>
    </source>
</reference>
<keyword evidence="7" id="KW-0067">ATP-binding</keyword>
<evidence type="ECO:0000259" key="11">
    <source>
        <dbReference type="PROSITE" id="PS50109"/>
    </source>
</evidence>
<dbReference type="EC" id="2.7.13.3" evidence="2"/>
<evidence type="ECO:0000313" key="13">
    <source>
        <dbReference type="Proteomes" id="UP000662747"/>
    </source>
</evidence>
<dbReference type="InterPro" id="IPR004358">
    <property type="entry name" value="Sig_transdc_His_kin-like_C"/>
</dbReference>